<organism evidence="2 3">
    <name type="scientific">Triparma retinervis</name>
    <dbReference type="NCBI Taxonomy" id="2557542"/>
    <lineage>
        <taxon>Eukaryota</taxon>
        <taxon>Sar</taxon>
        <taxon>Stramenopiles</taxon>
        <taxon>Ochrophyta</taxon>
        <taxon>Bolidophyceae</taxon>
        <taxon>Parmales</taxon>
        <taxon>Triparmaceae</taxon>
        <taxon>Triparma</taxon>
    </lineage>
</organism>
<keyword evidence="3" id="KW-1185">Reference proteome</keyword>
<comment type="caution">
    <text evidence="2">The sequence shown here is derived from an EMBL/GenBank/DDBJ whole genome shotgun (WGS) entry which is preliminary data.</text>
</comment>
<sequence length="156" mass="17042">MTDVKGQLPQPSLPDSLPELGGQETPEGGDGTATTEGGNGAATTDPVRRESWVKDKHATKAEIGQVIDRFPDIPYDASDKCIESHSKIVIKYIDRVCGSDDASWGQKQAMARLVFEHFMGKDWVASLFFALALLAGVKRCASEWKGKLVLEHWKLG</sequence>
<protein>
    <submittedName>
        <fullName evidence="2">Uncharacterized protein</fullName>
    </submittedName>
</protein>
<evidence type="ECO:0000256" key="1">
    <source>
        <dbReference type="SAM" id="MobiDB-lite"/>
    </source>
</evidence>
<accession>A0A9W7E349</accession>
<proteinExistence type="predicted"/>
<dbReference type="OrthoDB" id="10658776at2759"/>
<feature type="compositionally biased region" description="Low complexity" evidence="1">
    <location>
        <begin position="7"/>
        <end position="44"/>
    </location>
</feature>
<gene>
    <name evidence="2" type="ORF">TrRE_jg9560</name>
</gene>
<feature type="region of interest" description="Disordered" evidence="1">
    <location>
        <begin position="1"/>
        <end position="54"/>
    </location>
</feature>
<reference evidence="2" key="1">
    <citation type="submission" date="2022-07" db="EMBL/GenBank/DDBJ databases">
        <title>Genome analysis of Parmales, a sister group of diatoms, reveals the evolutionary specialization of diatoms from phago-mixotrophs to photoautotrophs.</title>
        <authorList>
            <person name="Ban H."/>
            <person name="Sato S."/>
            <person name="Yoshikawa S."/>
            <person name="Kazumasa Y."/>
            <person name="Nakamura Y."/>
            <person name="Ichinomiya M."/>
            <person name="Saitoh K."/>
            <person name="Sato N."/>
            <person name="Blanc-Mathieu R."/>
            <person name="Endo H."/>
            <person name="Kuwata A."/>
            <person name="Ogata H."/>
        </authorList>
    </citation>
    <scope>NUCLEOTIDE SEQUENCE</scope>
</reference>
<evidence type="ECO:0000313" key="2">
    <source>
        <dbReference type="EMBL" id="GMH60508.1"/>
    </source>
</evidence>
<dbReference type="EMBL" id="BRXZ01006428">
    <property type="protein sequence ID" value="GMH60508.1"/>
    <property type="molecule type" value="Genomic_DNA"/>
</dbReference>
<dbReference type="Proteomes" id="UP001165082">
    <property type="component" value="Unassembled WGS sequence"/>
</dbReference>
<dbReference type="AlphaFoldDB" id="A0A9W7E349"/>
<name>A0A9W7E349_9STRA</name>
<evidence type="ECO:0000313" key="3">
    <source>
        <dbReference type="Proteomes" id="UP001165082"/>
    </source>
</evidence>